<dbReference type="EMBL" id="UFZQ01000001">
    <property type="protein sequence ID" value="STE88906.1"/>
    <property type="molecule type" value="Genomic_DNA"/>
</dbReference>
<organism evidence="1 2">
    <name type="scientific">Escherichia coli</name>
    <dbReference type="NCBI Taxonomy" id="562"/>
    <lineage>
        <taxon>Bacteria</taxon>
        <taxon>Pseudomonadati</taxon>
        <taxon>Pseudomonadota</taxon>
        <taxon>Gammaproteobacteria</taxon>
        <taxon>Enterobacterales</taxon>
        <taxon>Enterobacteriaceae</taxon>
        <taxon>Escherichia</taxon>
    </lineage>
</organism>
<evidence type="ECO:0000313" key="1">
    <source>
        <dbReference type="EMBL" id="STE88906.1"/>
    </source>
</evidence>
<proteinExistence type="predicted"/>
<name>A0A376L351_ECOLX</name>
<dbReference type="AlphaFoldDB" id="A0A376L351"/>
<accession>A0A376L351</accession>
<evidence type="ECO:0000313" key="2">
    <source>
        <dbReference type="Proteomes" id="UP000255460"/>
    </source>
</evidence>
<protein>
    <submittedName>
        <fullName evidence="1">Ybl213</fullName>
    </submittedName>
</protein>
<reference evidence="1 2" key="1">
    <citation type="submission" date="2018-06" db="EMBL/GenBank/DDBJ databases">
        <authorList>
            <consortium name="Pathogen Informatics"/>
            <person name="Doyle S."/>
        </authorList>
    </citation>
    <scope>NUCLEOTIDE SEQUENCE [LARGE SCALE GENOMIC DNA]</scope>
    <source>
        <strain evidence="1 2">NCTC10418</strain>
    </source>
</reference>
<gene>
    <name evidence="1" type="primary">ybl213_3</name>
    <name evidence="1" type="ORF">NCTC10418_06623</name>
</gene>
<sequence>MANQLAQLEKCGPVALAHIKQLILALENKHADYPHQLLAGLMSATQDCQQATRAFAEKSSVSFHNQ</sequence>
<dbReference type="Proteomes" id="UP000255460">
    <property type="component" value="Unassembled WGS sequence"/>
</dbReference>